<keyword evidence="1" id="KW-0812">Transmembrane</keyword>
<keyword evidence="1" id="KW-1133">Transmembrane helix</keyword>
<dbReference type="RefSeq" id="WP_244821810.1">
    <property type="nucleotide sequence ID" value="NZ_CP112998.1"/>
</dbReference>
<proteinExistence type="predicted"/>
<name>A0A9E8N9A3_9BACT</name>
<evidence type="ECO:0000313" key="2">
    <source>
        <dbReference type="EMBL" id="WAC12325.1"/>
    </source>
</evidence>
<keyword evidence="3" id="KW-1185">Reference proteome</keyword>
<dbReference type="Proteomes" id="UP001164653">
    <property type="component" value="Chromosome"/>
</dbReference>
<keyword evidence="1" id="KW-0472">Membrane</keyword>
<sequence length="63" mass="7503">MFPPQWITIKAIASLWLPSKTFVWRFISNVVGLLYIKIIIPVIRVMYSMICIQFLLKETMWLT</sequence>
<accession>A0A9E8N9A3</accession>
<protein>
    <submittedName>
        <fullName evidence="2">Uncharacterized protein</fullName>
    </submittedName>
</protein>
<gene>
    <name evidence="2" type="ORF">ON006_31945</name>
</gene>
<evidence type="ECO:0000313" key="3">
    <source>
        <dbReference type="Proteomes" id="UP001164653"/>
    </source>
</evidence>
<dbReference type="KEGG" id="dpf:ON006_31945"/>
<dbReference type="AlphaFoldDB" id="A0A9E8N9A3"/>
<feature type="transmembrane region" description="Helical" evidence="1">
    <location>
        <begin position="26"/>
        <end position="47"/>
    </location>
</feature>
<organism evidence="2 3">
    <name type="scientific">Dyadobacter pollutisoli</name>
    <dbReference type="NCBI Taxonomy" id="2910158"/>
    <lineage>
        <taxon>Bacteria</taxon>
        <taxon>Pseudomonadati</taxon>
        <taxon>Bacteroidota</taxon>
        <taxon>Cytophagia</taxon>
        <taxon>Cytophagales</taxon>
        <taxon>Spirosomataceae</taxon>
        <taxon>Dyadobacter</taxon>
    </lineage>
</organism>
<evidence type="ECO:0000256" key="1">
    <source>
        <dbReference type="SAM" id="Phobius"/>
    </source>
</evidence>
<reference evidence="2" key="1">
    <citation type="submission" date="2022-11" db="EMBL/GenBank/DDBJ databases">
        <title>Dyadobacter pollutisoli sp. nov., isolated from plastic dumped soil.</title>
        <authorList>
            <person name="Kim J.M."/>
            <person name="Kim K.R."/>
            <person name="Lee J.K."/>
            <person name="Hao L."/>
            <person name="Jeon C.O."/>
        </authorList>
    </citation>
    <scope>NUCLEOTIDE SEQUENCE</scope>
    <source>
        <strain evidence="2">U1</strain>
    </source>
</reference>
<dbReference type="EMBL" id="CP112998">
    <property type="protein sequence ID" value="WAC12325.1"/>
    <property type="molecule type" value="Genomic_DNA"/>
</dbReference>